<dbReference type="Pfam" id="PF08238">
    <property type="entry name" value="Sel1"/>
    <property type="match status" value="4"/>
</dbReference>
<dbReference type="Pfam" id="PF01471">
    <property type="entry name" value="PG_binding_1"/>
    <property type="match status" value="1"/>
</dbReference>
<dbReference type="AlphaFoldDB" id="A0A420WCD6"/>
<evidence type="ECO:0000313" key="5">
    <source>
        <dbReference type="Proteomes" id="UP000277424"/>
    </source>
</evidence>
<keyword evidence="2" id="KW-0812">Transmembrane</keyword>
<organism evidence="4 5">
    <name type="scientific">Oceanibaculum indicum</name>
    <dbReference type="NCBI Taxonomy" id="526216"/>
    <lineage>
        <taxon>Bacteria</taxon>
        <taxon>Pseudomonadati</taxon>
        <taxon>Pseudomonadota</taxon>
        <taxon>Alphaproteobacteria</taxon>
        <taxon>Rhodospirillales</taxon>
        <taxon>Oceanibaculaceae</taxon>
        <taxon>Oceanibaculum</taxon>
    </lineage>
</organism>
<dbReference type="InterPro" id="IPR036365">
    <property type="entry name" value="PGBD-like_sf"/>
</dbReference>
<comment type="caution">
    <text evidence="4">The sequence shown here is derived from an EMBL/GenBank/DDBJ whole genome shotgun (WGS) entry which is preliminary data.</text>
</comment>
<feature type="region of interest" description="Disordered" evidence="1">
    <location>
        <begin position="183"/>
        <end position="216"/>
    </location>
</feature>
<feature type="compositionally biased region" description="Low complexity" evidence="1">
    <location>
        <begin position="329"/>
        <end position="346"/>
    </location>
</feature>
<feature type="compositionally biased region" description="Low complexity" evidence="1">
    <location>
        <begin position="296"/>
        <end position="319"/>
    </location>
</feature>
<evidence type="ECO:0000259" key="3">
    <source>
        <dbReference type="Pfam" id="PF01471"/>
    </source>
</evidence>
<dbReference type="Gene3D" id="1.25.40.10">
    <property type="entry name" value="Tetratricopeptide repeat domain"/>
    <property type="match status" value="1"/>
</dbReference>
<feature type="region of interest" description="Disordered" evidence="1">
    <location>
        <begin position="114"/>
        <end position="146"/>
    </location>
</feature>
<keyword evidence="2" id="KW-1133">Transmembrane helix</keyword>
<dbReference type="SUPFAM" id="SSF81901">
    <property type="entry name" value="HCP-like"/>
    <property type="match status" value="1"/>
</dbReference>
<feature type="domain" description="Peptidoglycan binding-like" evidence="3">
    <location>
        <begin position="607"/>
        <end position="662"/>
    </location>
</feature>
<name>A0A420WCD6_9PROT</name>
<dbReference type="EMBL" id="RBIG01000003">
    <property type="protein sequence ID" value="RKQ68600.1"/>
    <property type="molecule type" value="Genomic_DNA"/>
</dbReference>
<evidence type="ECO:0000313" key="4">
    <source>
        <dbReference type="EMBL" id="RKQ68600.1"/>
    </source>
</evidence>
<dbReference type="SMART" id="SM00671">
    <property type="entry name" value="SEL1"/>
    <property type="match status" value="4"/>
</dbReference>
<dbReference type="RefSeq" id="WP_121221314.1">
    <property type="nucleotide sequence ID" value="NZ_RBIG01000003.1"/>
</dbReference>
<dbReference type="OrthoDB" id="112232at2"/>
<dbReference type="InterPro" id="IPR011990">
    <property type="entry name" value="TPR-like_helical_dom_sf"/>
</dbReference>
<proteinExistence type="predicted"/>
<dbReference type="PANTHER" id="PTHR43628:SF1">
    <property type="entry name" value="CHITIN SYNTHASE REGULATORY FACTOR 2-RELATED"/>
    <property type="match status" value="1"/>
</dbReference>
<reference evidence="4 5" key="1">
    <citation type="submission" date="2018-10" db="EMBL/GenBank/DDBJ databases">
        <title>Comparative analysis of microorganisms from saline springs in Andes Mountain Range, Colombia.</title>
        <authorList>
            <person name="Rubin E."/>
        </authorList>
    </citation>
    <scope>NUCLEOTIDE SEQUENCE [LARGE SCALE GENOMIC DNA]</scope>
    <source>
        <strain evidence="4 5">USBA 36</strain>
    </source>
</reference>
<feature type="region of interest" description="Disordered" evidence="1">
    <location>
        <begin position="668"/>
        <end position="687"/>
    </location>
</feature>
<feature type="region of interest" description="Disordered" evidence="1">
    <location>
        <begin position="574"/>
        <end position="606"/>
    </location>
</feature>
<feature type="compositionally biased region" description="Pro residues" evidence="1">
    <location>
        <begin position="347"/>
        <end position="363"/>
    </location>
</feature>
<dbReference type="InterPro" id="IPR002477">
    <property type="entry name" value="Peptidoglycan-bd-like"/>
</dbReference>
<keyword evidence="2" id="KW-0472">Membrane</keyword>
<feature type="transmembrane region" description="Helical" evidence="2">
    <location>
        <begin position="225"/>
        <end position="243"/>
    </location>
</feature>
<dbReference type="SUPFAM" id="SSF47090">
    <property type="entry name" value="PGBD-like"/>
    <property type="match status" value="1"/>
</dbReference>
<feature type="region of interest" description="Disordered" evidence="1">
    <location>
        <begin position="287"/>
        <end position="402"/>
    </location>
</feature>
<dbReference type="Proteomes" id="UP000277424">
    <property type="component" value="Unassembled WGS sequence"/>
</dbReference>
<feature type="compositionally biased region" description="Low complexity" evidence="1">
    <location>
        <begin position="583"/>
        <end position="596"/>
    </location>
</feature>
<dbReference type="Gene3D" id="1.10.101.10">
    <property type="entry name" value="PGBD-like superfamily/PGBD"/>
    <property type="match status" value="1"/>
</dbReference>
<gene>
    <name evidence="4" type="ORF">BCL74_3081</name>
</gene>
<dbReference type="InterPro" id="IPR052945">
    <property type="entry name" value="Mitotic_Regulator"/>
</dbReference>
<dbReference type="InterPro" id="IPR036366">
    <property type="entry name" value="PGBDSf"/>
</dbReference>
<sequence>MRKAGSKATPWSVKGIDDATRDVAREAAQEAGLTLGAWIDRAILRHAGITPIPANDASDGGAGTEADADQLETEVAAAEGRIEGQLRPVGLAVARIAQRMVQLERGLKSLPPDWPSTLTVAPPASDSVTGEVPTGEDHVPGGMAEDEPEDEIVFPATADEAKPDPAEEDWDARWNQFKTELAAETTDDAPSAADPTEEKKPAPTPAPTASALPQRPVRRHVQGKLIVGGIVLVIGVGSGIALMSQSERLGVKPALQRTADAVIGLGEDIQAALRDGTRWVEDRAWQLRGGREETDSSSAAPASPEGPTASAPAALEAAPPATPQPPIQGIPQEAAKPSPSSAGSPSPATPAPKAPLPVPPKAAPEPTASGDTSAAAGPSIAALPDSSTKPVETKPAASAPKAAAPGFAGLVEQRARQGDPEAQHDLAVLYATGDGRPQDMREAAYWFREAAIQGVPGAQYNLGVLYEKGTGVQQDDVRALLWYHSAAERNHPRAQYNLGLFYAQGRGIPVNYAEARKWLRRAGDQGMTPALFELGQMEERGLGDAPDRSKARALYAQAAALGDQAAAERLVAMPLDNSPPPAASAGSASKGEAVAATSSPLSPEAERETIRAIQHILIRLGYEIGAADGLLGDRTREGIRDYQRRHDLPVNGTPSALLLQHMLQVMSKDPAAGAPPASPTAARSSVR</sequence>
<protein>
    <submittedName>
        <fullName evidence="4">TPR repeat protein</fullName>
    </submittedName>
</protein>
<dbReference type="InterPro" id="IPR006597">
    <property type="entry name" value="Sel1-like"/>
</dbReference>
<dbReference type="PANTHER" id="PTHR43628">
    <property type="entry name" value="ACTIVATOR OF C KINASE PROTEIN 1-RELATED"/>
    <property type="match status" value="1"/>
</dbReference>
<evidence type="ECO:0000256" key="1">
    <source>
        <dbReference type="SAM" id="MobiDB-lite"/>
    </source>
</evidence>
<evidence type="ECO:0000256" key="2">
    <source>
        <dbReference type="SAM" id="Phobius"/>
    </source>
</evidence>
<accession>A0A420WCD6</accession>